<evidence type="ECO:0000313" key="2">
    <source>
        <dbReference type="Proteomes" id="UP000187455"/>
    </source>
</evidence>
<keyword evidence="2" id="KW-1185">Reference proteome</keyword>
<dbReference type="EMBL" id="LSSL01002164">
    <property type="protein sequence ID" value="OLY81781.1"/>
    <property type="molecule type" value="Genomic_DNA"/>
</dbReference>
<organism evidence="1 2">
    <name type="scientific">Smittium mucronatum</name>
    <dbReference type="NCBI Taxonomy" id="133383"/>
    <lineage>
        <taxon>Eukaryota</taxon>
        <taxon>Fungi</taxon>
        <taxon>Fungi incertae sedis</taxon>
        <taxon>Zoopagomycota</taxon>
        <taxon>Kickxellomycotina</taxon>
        <taxon>Harpellomycetes</taxon>
        <taxon>Harpellales</taxon>
        <taxon>Legeriomycetaceae</taxon>
        <taxon>Smittium</taxon>
    </lineage>
</organism>
<dbReference type="Proteomes" id="UP000187455">
    <property type="component" value="Unassembled WGS sequence"/>
</dbReference>
<reference evidence="1 2" key="1">
    <citation type="journal article" date="2016" name="Mol. Biol. Evol.">
        <title>Genome-Wide Survey of Gut Fungi (Harpellales) Reveals the First Horizontally Transferred Ubiquitin Gene from a Mosquito Host.</title>
        <authorList>
            <person name="Wang Y."/>
            <person name="White M.M."/>
            <person name="Kvist S."/>
            <person name="Moncalvo J.M."/>
        </authorList>
    </citation>
    <scope>NUCLEOTIDE SEQUENCE [LARGE SCALE GENOMIC DNA]</scope>
    <source>
        <strain evidence="1 2">ALG-7-W6</strain>
    </source>
</reference>
<evidence type="ECO:0000313" key="1">
    <source>
        <dbReference type="EMBL" id="OLY81781.1"/>
    </source>
</evidence>
<evidence type="ECO:0008006" key="3">
    <source>
        <dbReference type="Google" id="ProtNLM"/>
    </source>
</evidence>
<dbReference type="STRING" id="133383.A0A1R0GY00"/>
<comment type="caution">
    <text evidence="1">The sequence shown here is derived from an EMBL/GenBank/DDBJ whole genome shotgun (WGS) entry which is preliminary data.</text>
</comment>
<proteinExistence type="predicted"/>
<protein>
    <recommendedName>
        <fullName evidence="3">Tyr recombinase domain-containing protein</fullName>
    </recommendedName>
</protein>
<accession>A0A1R0GY00</accession>
<dbReference type="OrthoDB" id="2400069at2759"/>
<sequence>MEPCISGGSECQEKLVKNNSDNKAMDFSNFIPLSSGAISIAILPAASNNGDSRPQNLKVAVCLEQKLESDDMEDKRRAIQEQDLSDLAIEVVVSNKRCNKHRSRSTVDIKPIITKIRNWGPSMKLSEKDLAAKLFWLLAVTGFLRASEIHRLDDDRSFITQGIINLAIIAPKKKSKGRPIIRPCKIIRHPDLVLFPLYTYEVYKQRIAQNLCPTPHVNNSSLMVSRLLGYLNDYAKPLSMDIITRYINSLSELIFRPPNTPIPKTRAIGANLASISGVSAGKVVTQTFWSN</sequence>
<gene>
    <name evidence="1" type="ORF">AYI68_g4110</name>
</gene>
<name>A0A1R0GY00_9FUNG</name>
<dbReference type="AlphaFoldDB" id="A0A1R0GY00"/>